<feature type="domain" description="Weld-like protein Lid" evidence="1">
    <location>
        <begin position="1"/>
        <end position="130"/>
    </location>
</feature>
<evidence type="ECO:0000313" key="3">
    <source>
        <dbReference type="Proteomes" id="UP000241797"/>
    </source>
</evidence>
<proteinExistence type="predicted"/>
<evidence type="ECO:0000313" key="2">
    <source>
        <dbReference type="EMBL" id="AVP40287.1"/>
    </source>
</evidence>
<dbReference type="Pfam" id="PF26537">
    <property type="entry name" value="Phi812_weld_lid"/>
    <property type="match status" value="1"/>
</dbReference>
<evidence type="ECO:0000259" key="1">
    <source>
        <dbReference type="Pfam" id="PF26537"/>
    </source>
</evidence>
<dbReference type="GeneID" id="54990012"/>
<reference evidence="2 3" key="1">
    <citation type="submission" date="2018-03" db="EMBL/GenBank/DDBJ databases">
        <title>Isolation, the biological characteristics and genomics of two new strains of lysate Staphylococcus aureus phage.</title>
        <authorList>
            <person name="Jin X."/>
            <person name="Zhang C."/>
        </authorList>
    </citation>
    <scope>NUCLEOTIDE SEQUENCE [LARGE SCALE GENOMIC DNA]</scope>
</reference>
<dbReference type="KEGG" id="vg:54990012"/>
<dbReference type="Proteomes" id="UP000241797">
    <property type="component" value="Segment"/>
</dbReference>
<dbReference type="EMBL" id="MH078572">
    <property type="protein sequence ID" value="AVP40287.1"/>
    <property type="molecule type" value="Genomic_DNA"/>
</dbReference>
<dbReference type="InterPro" id="IPR058723">
    <property type="entry name" value="Lid_Weld"/>
</dbReference>
<dbReference type="RefSeq" id="YP_009799523.1">
    <property type="nucleotide sequence ID" value="NC_047945.1"/>
</dbReference>
<accession>A0A2P1MXI2</accession>
<name>A0A2P1MXI2_9CAUD</name>
<keyword evidence="3" id="KW-1185">Reference proteome</keyword>
<organism evidence="2 3">
    <name type="scientific">Staphylococcus phage phiSA_BS1</name>
    <dbReference type="NCBI Taxonomy" id="2126734"/>
    <lineage>
        <taxon>Viruses</taxon>
        <taxon>Duplodnaviria</taxon>
        <taxon>Heunggongvirae</taxon>
        <taxon>Uroviricota</taxon>
        <taxon>Caudoviricetes</taxon>
        <taxon>Herelleviridae</taxon>
        <taxon>Twortvirinae</taxon>
        <taxon>Baoshanvirus</taxon>
        <taxon>Baoshanvirus BS1</taxon>
    </lineage>
</organism>
<protein>
    <recommendedName>
        <fullName evidence="1">Weld-like protein Lid domain-containing protein</fullName>
    </recommendedName>
</protein>
<dbReference type="Gene3D" id="3.90.1720.10">
    <property type="entry name" value="endopeptidase domain like (from Nostoc punctiforme)"/>
    <property type="match status" value="1"/>
</dbReference>
<sequence>MDTDINKIVEMYIKNIYEYEKDFDEDTIFDKQKELEQIAETDTVDSASHLRPYSNVIQQMIITNSNYDIKEIRTGLYEVNIKVRTLTHTYDGKKAESEHTEQIKVERTLKSSYFISSLSSDIQQIYATYMDYEDLQPELRKSEQAYYEYMIGNVNLDNIYYMYKGYPFQNPLVTDDKQLPCDSYNFIYWLYYNVDVELEYPLRSVNVLTGENFNTILEKGHKYKDDISKINEGDLIFFGINDDNVGIYMGDGEVATIIGYFPIDESGKVRTYKLEELWEAFNGRVMRYKDPIFDFYVEGK</sequence>